<feature type="transmembrane region" description="Helical" evidence="7">
    <location>
        <begin position="154"/>
        <end position="171"/>
    </location>
</feature>
<accession>A0A0F5JVE0</accession>
<keyword evidence="9" id="KW-1185">Reference proteome</keyword>
<keyword evidence="6 7" id="KW-0472">Membrane</keyword>
<proteinExistence type="inferred from homology"/>
<keyword evidence="4 7" id="KW-0812">Transmembrane</keyword>
<dbReference type="GO" id="GO:0015109">
    <property type="term" value="F:chromate transmembrane transporter activity"/>
    <property type="evidence" value="ECO:0007669"/>
    <property type="project" value="InterPro"/>
</dbReference>
<evidence type="ECO:0000256" key="7">
    <source>
        <dbReference type="SAM" id="Phobius"/>
    </source>
</evidence>
<dbReference type="InterPro" id="IPR052518">
    <property type="entry name" value="CHR_Transporter"/>
</dbReference>
<dbReference type="PANTHER" id="PTHR43663">
    <property type="entry name" value="CHROMATE TRANSPORT PROTEIN-RELATED"/>
    <property type="match status" value="1"/>
</dbReference>
<dbReference type="RefSeq" id="WP_024904298.1">
    <property type="nucleotide sequence ID" value="NZ_CADFGU010000004.1"/>
</dbReference>
<evidence type="ECO:0000256" key="1">
    <source>
        <dbReference type="ARBA" id="ARBA00004651"/>
    </source>
</evidence>
<feature type="transmembrane region" description="Helical" evidence="7">
    <location>
        <begin position="25"/>
        <end position="44"/>
    </location>
</feature>
<dbReference type="OrthoDB" id="8596378at2"/>
<evidence type="ECO:0000256" key="4">
    <source>
        <dbReference type="ARBA" id="ARBA00022692"/>
    </source>
</evidence>
<gene>
    <name evidence="8" type="ORF">WM40_20725</name>
</gene>
<dbReference type="Proteomes" id="UP000033618">
    <property type="component" value="Unassembled WGS sequence"/>
</dbReference>
<comment type="caution">
    <text evidence="8">The sequence shown here is derived from an EMBL/GenBank/DDBJ whole genome shotgun (WGS) entry which is preliminary data.</text>
</comment>
<dbReference type="Pfam" id="PF02417">
    <property type="entry name" value="Chromate_transp"/>
    <property type="match status" value="1"/>
</dbReference>
<evidence type="ECO:0000256" key="5">
    <source>
        <dbReference type="ARBA" id="ARBA00022989"/>
    </source>
</evidence>
<dbReference type="GO" id="GO:0005886">
    <property type="term" value="C:plasma membrane"/>
    <property type="evidence" value="ECO:0007669"/>
    <property type="project" value="UniProtKB-SubCell"/>
</dbReference>
<name>A0A0F5JVE0_9BURK</name>
<comment type="similarity">
    <text evidence="2">Belongs to the chromate ion transporter (CHR) (TC 2.A.51) family.</text>
</comment>
<evidence type="ECO:0000313" key="9">
    <source>
        <dbReference type="Proteomes" id="UP000033618"/>
    </source>
</evidence>
<feature type="transmembrane region" description="Helical" evidence="7">
    <location>
        <begin position="126"/>
        <end position="147"/>
    </location>
</feature>
<comment type="subcellular location">
    <subcellularLocation>
        <location evidence="1">Cell membrane</location>
        <topology evidence="1">Multi-pass membrane protein</topology>
    </subcellularLocation>
</comment>
<dbReference type="EMBL" id="LAQU01000030">
    <property type="protein sequence ID" value="KKB61836.1"/>
    <property type="molecule type" value="Genomic_DNA"/>
</dbReference>
<keyword evidence="3" id="KW-1003">Cell membrane</keyword>
<dbReference type="STRING" id="28092.WM40_20725"/>
<feature type="transmembrane region" description="Helical" evidence="7">
    <location>
        <begin position="92"/>
        <end position="114"/>
    </location>
</feature>
<sequence length="202" mass="21221">MTAPTPHSLPDSAVEGGPTPTTRELFLGFLGLGLTSFGGALPLVRRTVVEQRRWLSASEFTELLGLCQFLPGGNVINLSVALGMRFRGLRGALASIVGLIAGPSLIVIALGVIYEHTQDNPLVVHLFAGLAAAAAGLLVAMSVKVLWPLRTSPIALSIAAAGFVAIALLRLPLLPTMIVLSVASLLATWIITKRERAAEEEK</sequence>
<keyword evidence="5 7" id="KW-1133">Transmembrane helix</keyword>
<reference evidence="8 9" key="1">
    <citation type="submission" date="2015-03" db="EMBL/GenBank/DDBJ databases">
        <title>Draft Genome Sequence of Burkholderia andropogonis type strain ICMP2807, isolated from Sorghum bicolor.</title>
        <authorList>
            <person name="Lopes-Santos L."/>
            <person name="Castro D.B."/>
            <person name="Ottoboni L.M."/>
            <person name="Park D."/>
            <person name="Weirc B.S."/>
            <person name="Destefano S.A."/>
        </authorList>
    </citation>
    <scope>NUCLEOTIDE SEQUENCE [LARGE SCALE GENOMIC DNA]</scope>
    <source>
        <strain evidence="8 9">ICMP2807</strain>
    </source>
</reference>
<evidence type="ECO:0000256" key="3">
    <source>
        <dbReference type="ARBA" id="ARBA00022475"/>
    </source>
</evidence>
<evidence type="ECO:0000256" key="6">
    <source>
        <dbReference type="ARBA" id="ARBA00023136"/>
    </source>
</evidence>
<feature type="transmembrane region" description="Helical" evidence="7">
    <location>
        <begin position="177"/>
        <end position="192"/>
    </location>
</feature>
<evidence type="ECO:0000256" key="2">
    <source>
        <dbReference type="ARBA" id="ARBA00005262"/>
    </source>
</evidence>
<dbReference type="InterPro" id="IPR003370">
    <property type="entry name" value="Chromate_transpt"/>
</dbReference>
<dbReference type="PANTHER" id="PTHR43663:SF1">
    <property type="entry name" value="CHROMATE TRANSPORTER"/>
    <property type="match status" value="1"/>
</dbReference>
<organism evidence="8 9">
    <name type="scientific">Robbsia andropogonis</name>
    <dbReference type="NCBI Taxonomy" id="28092"/>
    <lineage>
        <taxon>Bacteria</taxon>
        <taxon>Pseudomonadati</taxon>
        <taxon>Pseudomonadota</taxon>
        <taxon>Betaproteobacteria</taxon>
        <taxon>Burkholderiales</taxon>
        <taxon>Burkholderiaceae</taxon>
        <taxon>Robbsia</taxon>
    </lineage>
</organism>
<protein>
    <submittedName>
        <fullName evidence="8">Chromate transporter</fullName>
    </submittedName>
</protein>
<evidence type="ECO:0000313" key="8">
    <source>
        <dbReference type="EMBL" id="KKB61836.1"/>
    </source>
</evidence>
<dbReference type="PATRIC" id="fig|28092.6.peg.4873"/>
<dbReference type="AlphaFoldDB" id="A0A0F5JVE0"/>